<dbReference type="PANTHER" id="PTHR47359">
    <property type="entry name" value="PEPTIDOGLYCAN DL-ENDOPEPTIDASE CWLO"/>
    <property type="match status" value="1"/>
</dbReference>
<evidence type="ECO:0000259" key="6">
    <source>
        <dbReference type="PROSITE" id="PS51935"/>
    </source>
</evidence>
<dbReference type="SUPFAM" id="SSF54001">
    <property type="entry name" value="Cysteine proteinases"/>
    <property type="match status" value="1"/>
</dbReference>
<dbReference type="Gene3D" id="6.10.250.3150">
    <property type="match status" value="1"/>
</dbReference>
<feature type="chain" id="PRO_5047517007" evidence="5">
    <location>
        <begin position="34"/>
        <end position="331"/>
    </location>
</feature>
<evidence type="ECO:0000256" key="4">
    <source>
        <dbReference type="ARBA" id="ARBA00022807"/>
    </source>
</evidence>
<sequence>MAYARVLSRPRRVLVAVAAMMFLVVGTGTTAQAAPSISDIEGQINDNWNKLEPLVEQYNELHSQLQQNQTKSANLAKQIKPLQIQVDLTLTRVSALSAQLYEYGETSPLDALLTTGTPATMADQMSTLDAIAHRQSDSVKDAADLVAKYNAQKKPLDALIAAETVQDKQLSKEKTDIQNQMDSLQVLRRQAYGESGKSGGTYEPVACPAELTTGPGAIAAKTACAQIGKPYVWATAGPSTFDCSGLALYAWKAAGVTLGHFTGWQWDDTKPVTRSQLQPGDLVFYFSDHHHMSVYVGDGWVVHAPTTGDVVRMTQLSNPYLPIAGYRRPGA</sequence>
<evidence type="ECO:0000313" key="8">
    <source>
        <dbReference type="Proteomes" id="UP001501570"/>
    </source>
</evidence>
<dbReference type="InterPro" id="IPR051794">
    <property type="entry name" value="PG_Endopeptidase_C40"/>
</dbReference>
<organism evidence="7 8">
    <name type="scientific">Rugosimonospora acidiphila</name>
    <dbReference type="NCBI Taxonomy" id="556531"/>
    <lineage>
        <taxon>Bacteria</taxon>
        <taxon>Bacillati</taxon>
        <taxon>Actinomycetota</taxon>
        <taxon>Actinomycetes</taxon>
        <taxon>Micromonosporales</taxon>
        <taxon>Micromonosporaceae</taxon>
        <taxon>Rugosimonospora</taxon>
    </lineage>
</organism>
<keyword evidence="3" id="KW-0378">Hydrolase</keyword>
<evidence type="ECO:0000256" key="3">
    <source>
        <dbReference type="ARBA" id="ARBA00022801"/>
    </source>
</evidence>
<dbReference type="RefSeq" id="WP_345638607.1">
    <property type="nucleotide sequence ID" value="NZ_BAABJQ010000044.1"/>
</dbReference>
<dbReference type="InterPro" id="IPR038765">
    <property type="entry name" value="Papain-like_cys_pep_sf"/>
</dbReference>
<evidence type="ECO:0000256" key="2">
    <source>
        <dbReference type="ARBA" id="ARBA00022670"/>
    </source>
</evidence>
<reference evidence="8" key="1">
    <citation type="journal article" date="2019" name="Int. J. Syst. Evol. Microbiol.">
        <title>The Global Catalogue of Microorganisms (GCM) 10K type strain sequencing project: providing services to taxonomists for standard genome sequencing and annotation.</title>
        <authorList>
            <consortium name="The Broad Institute Genomics Platform"/>
            <consortium name="The Broad Institute Genome Sequencing Center for Infectious Disease"/>
            <person name="Wu L."/>
            <person name="Ma J."/>
        </authorList>
    </citation>
    <scope>NUCLEOTIDE SEQUENCE [LARGE SCALE GENOMIC DNA]</scope>
    <source>
        <strain evidence="8">JCM 18304</strain>
    </source>
</reference>
<evidence type="ECO:0000256" key="1">
    <source>
        <dbReference type="ARBA" id="ARBA00007074"/>
    </source>
</evidence>
<feature type="signal peptide" evidence="5">
    <location>
        <begin position="1"/>
        <end position="33"/>
    </location>
</feature>
<dbReference type="InterPro" id="IPR000064">
    <property type="entry name" value="NLP_P60_dom"/>
</dbReference>
<evidence type="ECO:0000256" key="5">
    <source>
        <dbReference type="SAM" id="SignalP"/>
    </source>
</evidence>
<proteinExistence type="inferred from homology"/>
<dbReference type="Pfam" id="PF00877">
    <property type="entry name" value="NLPC_P60"/>
    <property type="match status" value="1"/>
</dbReference>
<keyword evidence="4" id="KW-0788">Thiol protease</keyword>
<dbReference type="PROSITE" id="PS51935">
    <property type="entry name" value="NLPC_P60"/>
    <property type="match status" value="1"/>
</dbReference>
<protein>
    <submittedName>
        <fullName evidence="7">NlpC/P60 family protein</fullName>
    </submittedName>
</protein>
<accession>A0ABP9SSI1</accession>
<keyword evidence="5" id="KW-0732">Signal</keyword>
<dbReference type="Gene3D" id="3.90.1720.10">
    <property type="entry name" value="endopeptidase domain like (from Nostoc punctiforme)"/>
    <property type="match status" value="1"/>
</dbReference>
<comment type="similarity">
    <text evidence="1">Belongs to the peptidase C40 family.</text>
</comment>
<dbReference type="EMBL" id="BAABJQ010000044">
    <property type="protein sequence ID" value="GAA5200638.1"/>
    <property type="molecule type" value="Genomic_DNA"/>
</dbReference>
<keyword evidence="8" id="KW-1185">Reference proteome</keyword>
<gene>
    <name evidence="7" type="ORF">GCM10023322_78970</name>
</gene>
<dbReference type="Proteomes" id="UP001501570">
    <property type="component" value="Unassembled WGS sequence"/>
</dbReference>
<evidence type="ECO:0000313" key="7">
    <source>
        <dbReference type="EMBL" id="GAA5200638.1"/>
    </source>
</evidence>
<feature type="domain" description="NlpC/P60" evidence="6">
    <location>
        <begin position="213"/>
        <end position="331"/>
    </location>
</feature>
<keyword evidence="2" id="KW-0645">Protease</keyword>
<name>A0ABP9SSI1_9ACTN</name>
<dbReference type="PANTHER" id="PTHR47359:SF3">
    <property type="entry name" value="NLP_P60 DOMAIN-CONTAINING PROTEIN-RELATED"/>
    <property type="match status" value="1"/>
</dbReference>
<comment type="caution">
    <text evidence="7">The sequence shown here is derived from an EMBL/GenBank/DDBJ whole genome shotgun (WGS) entry which is preliminary data.</text>
</comment>